<sequence length="178" mass="20280">MNTKSKRMIETSEMKFLRYVAGYTLRDQVRNDVIRGAASCKGDLNNFKGKIVPEKEYRSRDLCLNVPVLYQLSYPGTPHDSVCGYKGKNWDGVGRSSWVAQLVERWYLQPEVPGSIPDSRTIFLLKLFKSALQEASPKKLDLHNIYVTVGTLTENHNFKSHRVVCTRCGPLASRRVDI</sequence>
<gene>
    <name evidence="1" type="ORF">ANN_04545</name>
</gene>
<evidence type="ECO:0000313" key="1">
    <source>
        <dbReference type="EMBL" id="KAJ4442947.1"/>
    </source>
</evidence>
<protein>
    <submittedName>
        <fullName evidence="1">Uncharacterized protein</fullName>
    </submittedName>
</protein>
<name>A0ABQ8T8U0_PERAM</name>
<proteinExistence type="predicted"/>
<accession>A0ABQ8T8U0</accession>
<dbReference type="EMBL" id="JAJSOF020000013">
    <property type="protein sequence ID" value="KAJ4442947.1"/>
    <property type="molecule type" value="Genomic_DNA"/>
</dbReference>
<organism evidence="1 2">
    <name type="scientific">Periplaneta americana</name>
    <name type="common">American cockroach</name>
    <name type="synonym">Blatta americana</name>
    <dbReference type="NCBI Taxonomy" id="6978"/>
    <lineage>
        <taxon>Eukaryota</taxon>
        <taxon>Metazoa</taxon>
        <taxon>Ecdysozoa</taxon>
        <taxon>Arthropoda</taxon>
        <taxon>Hexapoda</taxon>
        <taxon>Insecta</taxon>
        <taxon>Pterygota</taxon>
        <taxon>Neoptera</taxon>
        <taxon>Polyneoptera</taxon>
        <taxon>Dictyoptera</taxon>
        <taxon>Blattodea</taxon>
        <taxon>Blattoidea</taxon>
        <taxon>Blattidae</taxon>
        <taxon>Blattinae</taxon>
        <taxon>Periplaneta</taxon>
    </lineage>
</organism>
<dbReference type="Proteomes" id="UP001148838">
    <property type="component" value="Unassembled WGS sequence"/>
</dbReference>
<evidence type="ECO:0000313" key="2">
    <source>
        <dbReference type="Proteomes" id="UP001148838"/>
    </source>
</evidence>
<comment type="caution">
    <text evidence="1">The sequence shown here is derived from an EMBL/GenBank/DDBJ whole genome shotgun (WGS) entry which is preliminary data.</text>
</comment>
<keyword evidence="2" id="KW-1185">Reference proteome</keyword>
<reference evidence="1 2" key="1">
    <citation type="journal article" date="2022" name="Allergy">
        <title>Genome assembly and annotation of Periplaneta americana reveal a comprehensive cockroach allergen profile.</title>
        <authorList>
            <person name="Wang L."/>
            <person name="Xiong Q."/>
            <person name="Saelim N."/>
            <person name="Wang L."/>
            <person name="Nong W."/>
            <person name="Wan A.T."/>
            <person name="Shi M."/>
            <person name="Liu X."/>
            <person name="Cao Q."/>
            <person name="Hui J.H.L."/>
            <person name="Sookrung N."/>
            <person name="Leung T.F."/>
            <person name="Tungtrongchitr A."/>
            <person name="Tsui S.K.W."/>
        </authorList>
    </citation>
    <scope>NUCLEOTIDE SEQUENCE [LARGE SCALE GENOMIC DNA]</scope>
    <source>
        <strain evidence="1">PWHHKU_190912</strain>
    </source>
</reference>